<keyword evidence="2" id="KW-1185">Reference proteome</keyword>
<dbReference type="AlphaFoldDB" id="A0A8J8Q2R3"/>
<dbReference type="Proteomes" id="UP000766904">
    <property type="component" value="Unassembled WGS sequence"/>
</dbReference>
<accession>A0A8J8Q2R3</accession>
<comment type="caution">
    <text evidence="1">The sequence shown here is derived from an EMBL/GenBank/DDBJ whole genome shotgun (WGS) entry which is preliminary data.</text>
</comment>
<protein>
    <submittedName>
        <fullName evidence="1">Uncharacterized protein</fullName>
    </submittedName>
</protein>
<gene>
    <name evidence="1" type="ORF">CV102_17260</name>
</gene>
<reference evidence="1" key="1">
    <citation type="submission" date="2017-11" db="EMBL/GenBank/DDBJ databases">
        <authorList>
            <person name="Kajale S.C."/>
            <person name="Sharma A."/>
        </authorList>
    </citation>
    <scope>NUCLEOTIDE SEQUENCE</scope>
    <source>
        <strain evidence="1">LS1_42</strain>
    </source>
</reference>
<sequence>MKMWTFHGKIKQKDGYQSGLNDIMQMCIGRRKTTLRAVISSKPLVQQNRTFWSRILTWEY</sequence>
<name>A0A8J8Q2R3_9EURY</name>
<evidence type="ECO:0000313" key="1">
    <source>
        <dbReference type="EMBL" id="TYL37368.1"/>
    </source>
</evidence>
<dbReference type="EMBL" id="PHNJ01000010">
    <property type="protein sequence ID" value="TYL37368.1"/>
    <property type="molecule type" value="Genomic_DNA"/>
</dbReference>
<evidence type="ECO:0000313" key="2">
    <source>
        <dbReference type="Proteomes" id="UP000766904"/>
    </source>
</evidence>
<organism evidence="1 2">
    <name type="scientific">Natronococcus pandeyae</name>
    <dbReference type="NCBI Taxonomy" id="2055836"/>
    <lineage>
        <taxon>Archaea</taxon>
        <taxon>Methanobacteriati</taxon>
        <taxon>Methanobacteriota</taxon>
        <taxon>Stenosarchaea group</taxon>
        <taxon>Halobacteria</taxon>
        <taxon>Halobacteriales</taxon>
        <taxon>Natrialbaceae</taxon>
        <taxon>Natronococcus</taxon>
    </lineage>
</organism>
<proteinExistence type="predicted"/>